<keyword evidence="3" id="KW-1185">Reference proteome</keyword>
<dbReference type="PANTHER" id="PTHR47619">
    <property type="entry name" value="METALLO-HYDROLASE YYCJ-RELATED"/>
    <property type="match status" value="1"/>
</dbReference>
<organism evidence="2 3">
    <name type="scientific">Thalassorhabdus alkalitolerans</name>
    <dbReference type="NCBI Taxonomy" id="2282697"/>
    <lineage>
        <taxon>Bacteria</taxon>
        <taxon>Bacillati</taxon>
        <taxon>Bacillota</taxon>
        <taxon>Bacilli</taxon>
        <taxon>Bacillales</taxon>
        <taxon>Bacillaceae</taxon>
        <taxon>Thalassorhabdus</taxon>
    </lineage>
</organism>
<dbReference type="SMART" id="SM00849">
    <property type="entry name" value="Lactamase_B"/>
    <property type="match status" value="1"/>
</dbReference>
<accession>A0ABW0YND3</accession>
<dbReference type="EMBL" id="JBHSOZ010000002">
    <property type="protein sequence ID" value="MFC5711619.1"/>
    <property type="molecule type" value="Genomic_DNA"/>
</dbReference>
<reference evidence="3" key="1">
    <citation type="journal article" date="2019" name="Int. J. Syst. Evol. Microbiol.">
        <title>The Global Catalogue of Microorganisms (GCM) 10K type strain sequencing project: providing services to taxonomists for standard genome sequencing and annotation.</title>
        <authorList>
            <consortium name="The Broad Institute Genomics Platform"/>
            <consortium name="The Broad Institute Genome Sequencing Center for Infectious Disease"/>
            <person name="Wu L."/>
            <person name="Ma J."/>
        </authorList>
    </citation>
    <scope>NUCLEOTIDE SEQUENCE [LARGE SCALE GENOMIC DNA]</scope>
    <source>
        <strain evidence="3">CECT 7184</strain>
    </source>
</reference>
<dbReference type="Pfam" id="PF12706">
    <property type="entry name" value="Lactamase_B_2"/>
    <property type="match status" value="1"/>
</dbReference>
<name>A0ABW0YND3_9BACI</name>
<feature type="domain" description="Metallo-beta-lactamase" evidence="1">
    <location>
        <begin position="13"/>
        <end position="218"/>
    </location>
</feature>
<evidence type="ECO:0000313" key="3">
    <source>
        <dbReference type="Proteomes" id="UP001596142"/>
    </source>
</evidence>
<dbReference type="InterPro" id="IPR058121">
    <property type="entry name" value="WalJ/YycJ"/>
</dbReference>
<gene>
    <name evidence="2" type="ORF">ACFPU1_02350</name>
</gene>
<comment type="caution">
    <text evidence="2">The sequence shown here is derived from an EMBL/GenBank/DDBJ whole genome shotgun (WGS) entry which is preliminary data.</text>
</comment>
<dbReference type="InterPro" id="IPR001279">
    <property type="entry name" value="Metallo-B-lactamas"/>
</dbReference>
<dbReference type="InterPro" id="IPR052533">
    <property type="entry name" value="WalJ/YycJ-like"/>
</dbReference>
<protein>
    <submittedName>
        <fullName evidence="2">MBL fold metallo-hydrolase</fullName>
    </submittedName>
</protein>
<dbReference type="SUPFAM" id="SSF56281">
    <property type="entry name" value="Metallo-hydrolase/oxidoreductase"/>
    <property type="match status" value="1"/>
</dbReference>
<dbReference type="Gene3D" id="3.60.15.10">
    <property type="entry name" value="Ribonuclease Z/Hydroxyacylglutathione hydrolase-like"/>
    <property type="match status" value="1"/>
</dbReference>
<dbReference type="Proteomes" id="UP001596142">
    <property type="component" value="Unassembled WGS sequence"/>
</dbReference>
<proteinExistence type="predicted"/>
<dbReference type="InterPro" id="IPR036866">
    <property type="entry name" value="RibonucZ/Hydroxyglut_hydro"/>
</dbReference>
<dbReference type="CDD" id="cd07733">
    <property type="entry name" value="YycJ-like_MBL-fold"/>
    <property type="match status" value="1"/>
</dbReference>
<sequence>MSLKCSVLASGSTGNAIYVETGKQRLLIDAGLSGKKVEQLLAKVSCNPKELDGILVSHEHSDHIKGVGVLARKHGIPVYANSLTWKAMDSQIGTVDPGQKFHFERGEVKSFKDLDVESFGVSHDAADPMFFVFHHEGKKLTLATDMGYVSEHIKGTIQNSDMLIFESNHDMNMLRMGRYPWNVKRRILGDLGHVSNEDAALALAEVIGDNTSRVYLAHLSQDNNMKELARMTVSQMLEEKGHGVGSEFHLLDTDPYTPTSLIEV</sequence>
<evidence type="ECO:0000313" key="2">
    <source>
        <dbReference type="EMBL" id="MFC5711619.1"/>
    </source>
</evidence>
<dbReference type="RefSeq" id="WP_385938251.1">
    <property type="nucleotide sequence ID" value="NZ_JBHSOZ010000002.1"/>
</dbReference>
<dbReference type="PANTHER" id="PTHR47619:SF1">
    <property type="entry name" value="EXODEOXYRIBONUCLEASE WALJ"/>
    <property type="match status" value="1"/>
</dbReference>
<evidence type="ECO:0000259" key="1">
    <source>
        <dbReference type="SMART" id="SM00849"/>
    </source>
</evidence>